<evidence type="ECO:0000256" key="2">
    <source>
        <dbReference type="ARBA" id="ARBA00007758"/>
    </source>
</evidence>
<dbReference type="Gene3D" id="3.40.30.10">
    <property type="entry name" value="Glutaredoxin"/>
    <property type="match status" value="1"/>
</dbReference>
<keyword evidence="3" id="KW-0201">Cytochrome c-type biogenesis</keyword>
<dbReference type="CDD" id="cd03010">
    <property type="entry name" value="TlpA_like_DsbE"/>
    <property type="match status" value="1"/>
</dbReference>
<dbReference type="InterPro" id="IPR004799">
    <property type="entry name" value="Periplasmic_diS_OxRdtase_DsbE"/>
</dbReference>
<keyword evidence="4" id="KW-1015">Disulfide bond</keyword>
<dbReference type="PROSITE" id="PS00194">
    <property type="entry name" value="THIOREDOXIN_1"/>
    <property type="match status" value="1"/>
</dbReference>
<keyword evidence="5" id="KW-0676">Redox-active center</keyword>
<sequence length="197" mass="22106">MKAKFLVPLFLFLLLIGFLGFGLTLNPREVPSPLIDKPAPAFRLARLDQPEQTFGLDEMKGQVWLLNVWASWCVACRQEHPVLVELSRRGVVPIVGLNYKEVRGDGEIDARGMALDVETGQAIERARGWLSRHGNPYQLSVMDIDGRVGIDFGVYGVPETFLIDKQGRIRFKQIGPVTPENLKNVLMPKIEELQRAG</sequence>
<dbReference type="NCBIfam" id="TIGR00385">
    <property type="entry name" value="dsbE"/>
    <property type="match status" value="1"/>
</dbReference>
<organism evidence="7 8">
    <name type="scientific">Parazoarcus communis</name>
    <dbReference type="NCBI Taxonomy" id="41977"/>
    <lineage>
        <taxon>Bacteria</taxon>
        <taxon>Pseudomonadati</taxon>
        <taxon>Pseudomonadota</taxon>
        <taxon>Betaproteobacteria</taxon>
        <taxon>Rhodocyclales</taxon>
        <taxon>Zoogloeaceae</taxon>
        <taxon>Parazoarcus</taxon>
    </lineage>
</organism>
<dbReference type="InterPro" id="IPR013766">
    <property type="entry name" value="Thioredoxin_domain"/>
</dbReference>
<comment type="similarity">
    <text evidence="2">Belongs to the thioredoxin family. DsbE subfamily.</text>
</comment>
<dbReference type="Proteomes" id="UP000244930">
    <property type="component" value="Chromosome"/>
</dbReference>
<dbReference type="InterPro" id="IPR017937">
    <property type="entry name" value="Thioredoxin_CS"/>
</dbReference>
<keyword evidence="8" id="KW-1185">Reference proteome</keyword>
<accession>A0A2U8GSV2</accession>
<dbReference type="SUPFAM" id="SSF52833">
    <property type="entry name" value="Thioredoxin-like"/>
    <property type="match status" value="1"/>
</dbReference>
<name>A0A2U8GSV2_9RHOO</name>
<evidence type="ECO:0000256" key="3">
    <source>
        <dbReference type="ARBA" id="ARBA00022748"/>
    </source>
</evidence>
<feature type="domain" description="Thioredoxin" evidence="6">
    <location>
        <begin position="33"/>
        <end position="195"/>
    </location>
</feature>
<evidence type="ECO:0000256" key="5">
    <source>
        <dbReference type="ARBA" id="ARBA00023284"/>
    </source>
</evidence>
<dbReference type="KEGG" id="acom:CEW83_15845"/>
<dbReference type="AlphaFoldDB" id="A0A2U8GSV2"/>
<dbReference type="PANTHER" id="PTHR42852:SF6">
    <property type="entry name" value="THIOL:DISULFIDE INTERCHANGE PROTEIN DSBE"/>
    <property type="match status" value="1"/>
</dbReference>
<dbReference type="GO" id="GO:0015036">
    <property type="term" value="F:disulfide oxidoreductase activity"/>
    <property type="evidence" value="ECO:0007669"/>
    <property type="project" value="InterPro"/>
</dbReference>
<dbReference type="InterPro" id="IPR036249">
    <property type="entry name" value="Thioredoxin-like_sf"/>
</dbReference>
<dbReference type="PROSITE" id="PS51352">
    <property type="entry name" value="THIOREDOXIN_2"/>
    <property type="match status" value="1"/>
</dbReference>
<comment type="subcellular location">
    <subcellularLocation>
        <location evidence="1">Cell envelope</location>
    </subcellularLocation>
</comment>
<dbReference type="Pfam" id="PF08534">
    <property type="entry name" value="Redoxin"/>
    <property type="match status" value="1"/>
</dbReference>
<dbReference type="InterPro" id="IPR050553">
    <property type="entry name" value="Thioredoxin_ResA/DsbE_sf"/>
</dbReference>
<evidence type="ECO:0000259" key="6">
    <source>
        <dbReference type="PROSITE" id="PS51352"/>
    </source>
</evidence>
<evidence type="ECO:0000256" key="1">
    <source>
        <dbReference type="ARBA" id="ARBA00004196"/>
    </source>
</evidence>
<gene>
    <name evidence="7" type="ORF">CEW83_15845</name>
</gene>
<dbReference type="RefSeq" id="WP_108950203.1">
    <property type="nucleotide sequence ID" value="NZ_CP022187.1"/>
</dbReference>
<dbReference type="GO" id="GO:0030288">
    <property type="term" value="C:outer membrane-bounded periplasmic space"/>
    <property type="evidence" value="ECO:0007669"/>
    <property type="project" value="InterPro"/>
</dbReference>
<evidence type="ECO:0000256" key="4">
    <source>
        <dbReference type="ARBA" id="ARBA00023157"/>
    </source>
</evidence>
<dbReference type="PANTHER" id="PTHR42852">
    <property type="entry name" value="THIOL:DISULFIDE INTERCHANGE PROTEIN DSBE"/>
    <property type="match status" value="1"/>
</dbReference>
<dbReference type="GO" id="GO:0017004">
    <property type="term" value="P:cytochrome complex assembly"/>
    <property type="evidence" value="ECO:0007669"/>
    <property type="project" value="UniProtKB-KW"/>
</dbReference>
<dbReference type="InterPro" id="IPR013740">
    <property type="entry name" value="Redoxin"/>
</dbReference>
<proteinExistence type="inferred from homology"/>
<protein>
    <submittedName>
        <fullName evidence="7">DsbE family thiol:disulfide interchange protein</fullName>
    </submittedName>
</protein>
<evidence type="ECO:0000313" key="7">
    <source>
        <dbReference type="EMBL" id="AWI76504.1"/>
    </source>
</evidence>
<dbReference type="EMBL" id="CP022187">
    <property type="protein sequence ID" value="AWI76504.1"/>
    <property type="molecule type" value="Genomic_DNA"/>
</dbReference>
<reference evidence="7 8" key="1">
    <citation type="submission" date="2017-06" db="EMBL/GenBank/DDBJ databases">
        <title>Azoarcus.</title>
        <authorList>
            <person name="Woo J.-H."/>
            <person name="Kim H.-S."/>
        </authorList>
    </citation>
    <scope>NUCLEOTIDE SEQUENCE [LARGE SCALE GENOMIC DNA]</scope>
    <source>
        <strain evidence="7 8">TSPY31</strain>
    </source>
</reference>
<evidence type="ECO:0000313" key="8">
    <source>
        <dbReference type="Proteomes" id="UP000244930"/>
    </source>
</evidence>